<reference evidence="1" key="1">
    <citation type="submission" date="2020-06" db="EMBL/GenBank/DDBJ databases">
        <title>WGS assembly of Ceratodon purpureus strain R40.</title>
        <authorList>
            <person name="Carey S.B."/>
            <person name="Jenkins J."/>
            <person name="Shu S."/>
            <person name="Lovell J.T."/>
            <person name="Sreedasyam A."/>
            <person name="Maumus F."/>
            <person name="Tiley G.P."/>
            <person name="Fernandez-Pozo N."/>
            <person name="Barry K."/>
            <person name="Chen C."/>
            <person name="Wang M."/>
            <person name="Lipzen A."/>
            <person name="Daum C."/>
            <person name="Saski C.A."/>
            <person name="Payton A.C."/>
            <person name="Mcbreen J.C."/>
            <person name="Conrad R.E."/>
            <person name="Kollar L.M."/>
            <person name="Olsson S."/>
            <person name="Huttunen S."/>
            <person name="Landis J.B."/>
            <person name="Wickett N.J."/>
            <person name="Johnson M.G."/>
            <person name="Rensing S.A."/>
            <person name="Grimwood J."/>
            <person name="Schmutz J."/>
            <person name="Mcdaniel S.F."/>
        </authorList>
    </citation>
    <scope>NUCLEOTIDE SEQUENCE</scope>
    <source>
        <strain evidence="1">R40</strain>
    </source>
</reference>
<evidence type="ECO:0000313" key="1">
    <source>
        <dbReference type="EMBL" id="KAG0580161.1"/>
    </source>
</evidence>
<keyword evidence="2" id="KW-1185">Reference proteome</keyword>
<dbReference type="Proteomes" id="UP000822688">
    <property type="component" value="Chromosome 4"/>
</dbReference>
<dbReference type="EMBL" id="CM026424">
    <property type="protein sequence ID" value="KAG0580161.1"/>
    <property type="molecule type" value="Genomic_DNA"/>
</dbReference>
<name>A0A8T0IBG6_CERPU</name>
<proteinExistence type="predicted"/>
<organism evidence="1 2">
    <name type="scientific">Ceratodon purpureus</name>
    <name type="common">Fire moss</name>
    <name type="synonym">Dicranum purpureum</name>
    <dbReference type="NCBI Taxonomy" id="3225"/>
    <lineage>
        <taxon>Eukaryota</taxon>
        <taxon>Viridiplantae</taxon>
        <taxon>Streptophyta</taxon>
        <taxon>Embryophyta</taxon>
        <taxon>Bryophyta</taxon>
        <taxon>Bryophytina</taxon>
        <taxon>Bryopsida</taxon>
        <taxon>Dicranidae</taxon>
        <taxon>Pseudoditrichales</taxon>
        <taxon>Ditrichaceae</taxon>
        <taxon>Ceratodon</taxon>
    </lineage>
</organism>
<protein>
    <submittedName>
        <fullName evidence="1">Uncharacterized protein</fullName>
    </submittedName>
</protein>
<comment type="caution">
    <text evidence="1">The sequence shown here is derived from an EMBL/GenBank/DDBJ whole genome shotgun (WGS) entry which is preliminary data.</text>
</comment>
<gene>
    <name evidence="1" type="ORF">KC19_4G152400</name>
</gene>
<evidence type="ECO:0000313" key="2">
    <source>
        <dbReference type="Proteomes" id="UP000822688"/>
    </source>
</evidence>
<sequence>MTNFNKRFNKAKLDTVAIQMERNRLSEENTKLANGLRKYLDSLTIPERLKRKYNILVTIKKKPNSPRPIPAPWYQPPVVMKKPAEEEF</sequence>
<dbReference type="AlphaFoldDB" id="A0A8T0IBG6"/>
<accession>A0A8T0IBG6</accession>